<dbReference type="Proteomes" id="UP000499080">
    <property type="component" value="Unassembled WGS sequence"/>
</dbReference>
<name>A0A4Y2TYY8_ARAVE</name>
<reference evidence="1 2" key="1">
    <citation type="journal article" date="2019" name="Sci. Rep.">
        <title>Orb-weaving spider Araneus ventricosus genome elucidates the spidroin gene catalogue.</title>
        <authorList>
            <person name="Kono N."/>
            <person name="Nakamura H."/>
            <person name="Ohtoshi R."/>
            <person name="Moran D.A.P."/>
            <person name="Shinohara A."/>
            <person name="Yoshida Y."/>
            <person name="Fujiwara M."/>
            <person name="Mori M."/>
            <person name="Tomita M."/>
            <person name="Arakawa K."/>
        </authorList>
    </citation>
    <scope>NUCLEOTIDE SEQUENCE [LARGE SCALE GENOMIC DNA]</scope>
</reference>
<evidence type="ECO:0000313" key="2">
    <source>
        <dbReference type="Proteomes" id="UP000499080"/>
    </source>
</evidence>
<proteinExistence type="predicted"/>
<comment type="caution">
    <text evidence="1">The sequence shown here is derived from an EMBL/GenBank/DDBJ whole genome shotgun (WGS) entry which is preliminary data.</text>
</comment>
<sequence>MQSTLDFARSFAFIIGKLKQQNSEFAKDMNVLWSKEIVSDAMLFYCINVISKFWRKYDDDTVDLSCLPNKNSSIQQAKIIMARLSCEEEESLSNTSHSEESTETLEEKSLTWYKKLEKAIHSQIQKSCAVQLVRVLA</sequence>
<keyword evidence="2" id="KW-1185">Reference proteome</keyword>
<protein>
    <submittedName>
        <fullName evidence="1">Uncharacterized protein</fullName>
    </submittedName>
</protein>
<gene>
    <name evidence="1" type="ORF">AVEN_243352_1</name>
</gene>
<organism evidence="1 2">
    <name type="scientific">Araneus ventricosus</name>
    <name type="common">Orbweaver spider</name>
    <name type="synonym">Epeira ventricosa</name>
    <dbReference type="NCBI Taxonomy" id="182803"/>
    <lineage>
        <taxon>Eukaryota</taxon>
        <taxon>Metazoa</taxon>
        <taxon>Ecdysozoa</taxon>
        <taxon>Arthropoda</taxon>
        <taxon>Chelicerata</taxon>
        <taxon>Arachnida</taxon>
        <taxon>Araneae</taxon>
        <taxon>Araneomorphae</taxon>
        <taxon>Entelegynae</taxon>
        <taxon>Araneoidea</taxon>
        <taxon>Araneidae</taxon>
        <taxon>Araneus</taxon>
    </lineage>
</organism>
<evidence type="ECO:0000313" key="1">
    <source>
        <dbReference type="EMBL" id="GBO04557.1"/>
    </source>
</evidence>
<accession>A0A4Y2TYY8</accession>
<dbReference type="AlphaFoldDB" id="A0A4Y2TYY8"/>
<dbReference type="EMBL" id="BGPR01031454">
    <property type="protein sequence ID" value="GBO04557.1"/>
    <property type="molecule type" value="Genomic_DNA"/>
</dbReference>